<dbReference type="EMBL" id="AP004751">
    <property type="protein sequence ID" value="BAD03443.1"/>
    <property type="molecule type" value="Genomic_DNA"/>
</dbReference>
<gene>
    <name evidence="1" type="primary">OJ1221_H04.121</name>
    <name evidence="2" type="ORF">P0494D11.43</name>
</gene>
<sequence length="181" mass="20018">MKWTSEPSQTVLRTLVHLKPSRTVLRLFIDSDMSLTDDETLILMKALHKLFFGPSRIDDDASFDGKLMMMVNSDELLMTKTSSDVKLMDKEDVLLLSLLEPNWRTTGGLTRGHHELDDGCKPAITGSDAAEQAQASAHAGRAGAVRRRTCVEDGFDQQRESDMATAIFHGWCGCGFGEKGK</sequence>
<evidence type="ECO:0000313" key="1">
    <source>
        <dbReference type="EMBL" id="BAD03126.1"/>
    </source>
</evidence>
<reference evidence="2" key="2">
    <citation type="submission" date="2002-02" db="EMBL/GenBank/DDBJ databases">
        <title>Oryza sativa nipponbare(GA3) genomic DNA, chromosome 8, PAC clone:P0494D11.</title>
        <authorList>
            <person name="Sasaki T."/>
            <person name="Matsumoto T."/>
            <person name="Yamamoto K."/>
        </authorList>
    </citation>
    <scope>NUCLEOTIDE SEQUENCE</scope>
</reference>
<reference evidence="1" key="1">
    <citation type="submission" date="2001-09" db="EMBL/GenBank/DDBJ databases">
        <title>Oryza sativa nipponbare(GA3) genomic DNA, chromosome 8, BAC clone:OJ1221_H04.</title>
        <authorList>
            <person name="Sasaki T."/>
            <person name="Matsumoto T."/>
            <person name="Yamamoto K."/>
        </authorList>
    </citation>
    <scope>NUCLEOTIDE SEQUENCE</scope>
</reference>
<reference evidence="3" key="3">
    <citation type="journal article" date="2005" name="Nature">
        <title>The map-based sequence of the rice genome.</title>
        <authorList>
            <consortium name="International rice genome sequencing project (IRGSP)"/>
            <person name="Matsumoto T."/>
            <person name="Wu J."/>
            <person name="Kanamori H."/>
            <person name="Katayose Y."/>
            <person name="Fujisawa M."/>
            <person name="Namiki N."/>
            <person name="Mizuno H."/>
            <person name="Yamamoto K."/>
            <person name="Antonio B.A."/>
            <person name="Baba T."/>
            <person name="Sakata K."/>
            <person name="Nagamura Y."/>
            <person name="Aoki H."/>
            <person name="Arikawa K."/>
            <person name="Arita K."/>
            <person name="Bito T."/>
            <person name="Chiden Y."/>
            <person name="Fujitsuka N."/>
            <person name="Fukunaka R."/>
            <person name="Hamada M."/>
            <person name="Harada C."/>
            <person name="Hayashi A."/>
            <person name="Hijishita S."/>
            <person name="Honda M."/>
            <person name="Hosokawa S."/>
            <person name="Ichikawa Y."/>
            <person name="Idonuma A."/>
            <person name="Iijima M."/>
            <person name="Ikeda M."/>
            <person name="Ikeno M."/>
            <person name="Ito K."/>
            <person name="Ito S."/>
            <person name="Ito T."/>
            <person name="Ito Y."/>
            <person name="Ito Y."/>
            <person name="Iwabuchi A."/>
            <person name="Kamiya K."/>
            <person name="Karasawa W."/>
            <person name="Kurita K."/>
            <person name="Katagiri S."/>
            <person name="Kikuta A."/>
            <person name="Kobayashi H."/>
            <person name="Kobayashi N."/>
            <person name="Machita K."/>
            <person name="Maehara T."/>
            <person name="Masukawa M."/>
            <person name="Mizubayashi T."/>
            <person name="Mukai Y."/>
            <person name="Nagasaki H."/>
            <person name="Nagata Y."/>
            <person name="Naito S."/>
            <person name="Nakashima M."/>
            <person name="Nakama Y."/>
            <person name="Nakamichi Y."/>
            <person name="Nakamura M."/>
            <person name="Meguro A."/>
            <person name="Negishi M."/>
            <person name="Ohta I."/>
            <person name="Ohta T."/>
            <person name="Okamoto M."/>
            <person name="Ono N."/>
            <person name="Saji S."/>
            <person name="Sakaguchi M."/>
            <person name="Sakai K."/>
            <person name="Shibata M."/>
            <person name="Shimokawa T."/>
            <person name="Song J."/>
            <person name="Takazaki Y."/>
            <person name="Terasawa K."/>
            <person name="Tsugane M."/>
            <person name="Tsuji K."/>
            <person name="Ueda S."/>
            <person name="Waki K."/>
            <person name="Yamagata H."/>
            <person name="Yamamoto M."/>
            <person name="Yamamoto S."/>
            <person name="Yamane H."/>
            <person name="Yoshiki S."/>
            <person name="Yoshihara R."/>
            <person name="Yukawa K."/>
            <person name="Zhong H."/>
            <person name="Yano M."/>
            <person name="Yuan Q."/>
            <person name="Ouyang S."/>
            <person name="Liu J."/>
            <person name="Jones K.M."/>
            <person name="Gansberger K."/>
            <person name="Moffat K."/>
            <person name="Hill J."/>
            <person name="Bera J."/>
            <person name="Fadrosh D."/>
            <person name="Jin S."/>
            <person name="Johri S."/>
            <person name="Kim M."/>
            <person name="Overton L."/>
            <person name="Reardon M."/>
            <person name="Tsitrin T."/>
            <person name="Vuong H."/>
            <person name="Weaver B."/>
            <person name="Ciecko A."/>
            <person name="Tallon L."/>
            <person name="Jackson J."/>
            <person name="Pai G."/>
            <person name="Aken S.V."/>
            <person name="Utterback T."/>
            <person name="Reidmuller S."/>
            <person name="Feldblyum T."/>
            <person name="Hsiao J."/>
            <person name="Zismann V."/>
            <person name="Iobst S."/>
            <person name="de Vazeille A.R."/>
            <person name="Buell C.R."/>
            <person name="Ying K."/>
            <person name="Li Y."/>
            <person name="Lu T."/>
            <person name="Huang Y."/>
            <person name="Zhao Q."/>
            <person name="Feng Q."/>
            <person name="Zhang L."/>
            <person name="Zhu J."/>
            <person name="Weng Q."/>
            <person name="Mu J."/>
            <person name="Lu Y."/>
            <person name="Fan D."/>
            <person name="Liu Y."/>
            <person name="Guan J."/>
            <person name="Zhang Y."/>
            <person name="Yu S."/>
            <person name="Liu X."/>
            <person name="Zhang Y."/>
            <person name="Hong G."/>
            <person name="Han B."/>
            <person name="Choisne N."/>
            <person name="Demange N."/>
            <person name="Orjeda G."/>
            <person name="Samain S."/>
            <person name="Cattolico L."/>
            <person name="Pelletier E."/>
            <person name="Couloux A."/>
            <person name="Segurens B."/>
            <person name="Wincker P."/>
            <person name="D'Hont A."/>
            <person name="Scarpelli C."/>
            <person name="Weissenbach J."/>
            <person name="Salanoubat M."/>
            <person name="Quetier F."/>
            <person name="Yu Y."/>
            <person name="Kim H.R."/>
            <person name="Rambo T."/>
            <person name="Currie J."/>
            <person name="Collura K."/>
            <person name="Luo M."/>
            <person name="Yang T."/>
            <person name="Ammiraju J.S.S."/>
            <person name="Engler F."/>
            <person name="Soderlund C."/>
            <person name="Wing R.A."/>
            <person name="Palmer L.E."/>
            <person name="de la Bastide M."/>
            <person name="Spiegel L."/>
            <person name="Nascimento L."/>
            <person name="Zutavern T."/>
            <person name="O'Shaughnessy A."/>
            <person name="Dike S."/>
            <person name="Dedhia N."/>
            <person name="Preston R."/>
            <person name="Balija V."/>
            <person name="McCombie W.R."/>
            <person name="Chow T."/>
            <person name="Chen H."/>
            <person name="Chung M."/>
            <person name="Chen C."/>
            <person name="Shaw J."/>
            <person name="Wu H."/>
            <person name="Hsiao K."/>
            <person name="Chao Y."/>
            <person name="Chu M."/>
            <person name="Cheng C."/>
            <person name="Hour A."/>
            <person name="Lee P."/>
            <person name="Lin S."/>
            <person name="Lin Y."/>
            <person name="Liou J."/>
            <person name="Liu S."/>
            <person name="Hsing Y."/>
            <person name="Raghuvanshi S."/>
            <person name="Mohanty A."/>
            <person name="Bharti A.K."/>
            <person name="Gaur A."/>
            <person name="Gupta V."/>
            <person name="Kumar D."/>
            <person name="Ravi V."/>
            <person name="Vij S."/>
            <person name="Kapur A."/>
            <person name="Khurana P."/>
            <person name="Khurana P."/>
            <person name="Khurana J.P."/>
            <person name="Tyagi A.K."/>
            <person name="Gaikwad K."/>
            <person name="Singh A."/>
            <person name="Dalal V."/>
            <person name="Srivastava S."/>
            <person name="Dixit A."/>
            <person name="Pal A.K."/>
            <person name="Ghazi I.A."/>
            <person name="Yadav M."/>
            <person name="Pandit A."/>
            <person name="Bhargava A."/>
            <person name="Sureshbabu K."/>
            <person name="Batra K."/>
            <person name="Sharma T.R."/>
            <person name="Mohapatra T."/>
            <person name="Singh N.K."/>
            <person name="Messing J."/>
            <person name="Nelson A.B."/>
            <person name="Fuks G."/>
            <person name="Kavchok S."/>
            <person name="Keizer G."/>
            <person name="Linton E."/>
            <person name="Llaca V."/>
            <person name="Song R."/>
            <person name="Tanyolac B."/>
            <person name="Young S."/>
            <person name="Ho-Il K."/>
            <person name="Hahn J.H."/>
            <person name="Sangsakoo G."/>
            <person name="Vanavichit A."/>
            <person name="de Mattos Luiz.A.T."/>
            <person name="Zimmer P.D."/>
            <person name="Malone G."/>
            <person name="Dellagostin O."/>
            <person name="de Oliveira A.C."/>
            <person name="Bevan M."/>
            <person name="Bancroft I."/>
            <person name="Minx P."/>
            <person name="Cordum H."/>
            <person name="Wilson R."/>
            <person name="Cheng Z."/>
            <person name="Jin W."/>
            <person name="Jiang J."/>
            <person name="Leong S.A."/>
            <person name="Iwama H."/>
            <person name="Gojobori T."/>
            <person name="Itoh T."/>
            <person name="Niimura Y."/>
            <person name="Fujii Y."/>
            <person name="Habara T."/>
            <person name="Sakai H."/>
            <person name="Sato Y."/>
            <person name="Wilson G."/>
            <person name="Kumar K."/>
            <person name="McCouch S."/>
            <person name="Juretic N."/>
            <person name="Hoen D."/>
            <person name="Wright S."/>
            <person name="Bruskiewich R."/>
            <person name="Bureau T."/>
            <person name="Miyao A."/>
            <person name="Hirochika H."/>
            <person name="Nishikawa T."/>
            <person name="Kadowaki K."/>
            <person name="Sugiura M."/>
            <person name="Burr B."/>
            <person name="Sasaki T."/>
        </authorList>
    </citation>
    <scope>NUCLEOTIDE SEQUENCE [LARGE SCALE GENOMIC DNA]</scope>
    <source>
        <strain evidence="3">cv. Nipponbare</strain>
    </source>
</reference>
<accession>Q7F0Z1</accession>
<proteinExistence type="predicted"/>
<evidence type="ECO:0000313" key="2">
    <source>
        <dbReference type="EMBL" id="BAD03443.1"/>
    </source>
</evidence>
<dbReference type="AlphaFoldDB" id="Q7F0Z1"/>
<name>Q7F0Z1_ORYSJ</name>
<dbReference type="Proteomes" id="UP000000763">
    <property type="component" value="Chromosome 8"/>
</dbReference>
<organism evidence="1 3">
    <name type="scientific">Oryza sativa subsp. japonica</name>
    <name type="common">Rice</name>
    <dbReference type="NCBI Taxonomy" id="39947"/>
    <lineage>
        <taxon>Eukaryota</taxon>
        <taxon>Viridiplantae</taxon>
        <taxon>Streptophyta</taxon>
        <taxon>Embryophyta</taxon>
        <taxon>Tracheophyta</taxon>
        <taxon>Spermatophyta</taxon>
        <taxon>Magnoliopsida</taxon>
        <taxon>Liliopsida</taxon>
        <taxon>Poales</taxon>
        <taxon>Poaceae</taxon>
        <taxon>BOP clade</taxon>
        <taxon>Oryzoideae</taxon>
        <taxon>Oryzeae</taxon>
        <taxon>Oryzinae</taxon>
        <taxon>Oryza</taxon>
        <taxon>Oryza sativa</taxon>
    </lineage>
</organism>
<protein>
    <submittedName>
        <fullName evidence="1">Uncharacterized protein</fullName>
    </submittedName>
</protein>
<reference evidence="3" key="4">
    <citation type="journal article" date="2008" name="Nucleic Acids Res.">
        <title>The rice annotation project database (RAP-DB): 2008 update.</title>
        <authorList>
            <consortium name="The rice annotation project (RAP)"/>
        </authorList>
    </citation>
    <scope>GENOME REANNOTATION</scope>
    <source>
        <strain evidence="3">cv. Nipponbare</strain>
    </source>
</reference>
<dbReference type="EMBL" id="AP004183">
    <property type="protein sequence ID" value="BAD03126.1"/>
    <property type="molecule type" value="Genomic_DNA"/>
</dbReference>
<evidence type="ECO:0000313" key="3">
    <source>
        <dbReference type="Proteomes" id="UP000000763"/>
    </source>
</evidence>